<evidence type="ECO:0000313" key="4">
    <source>
        <dbReference type="EMBL" id="KAF0688474.1"/>
    </source>
</evidence>
<proteinExistence type="inferred from homology"/>
<protein>
    <recommendedName>
        <fullName evidence="3">Alkyl transferase</fullName>
        <ecNumber evidence="3">2.5.1.-</ecNumber>
    </recommendedName>
</protein>
<dbReference type="OrthoDB" id="4173905at2759"/>
<dbReference type="EMBL" id="VJMH01006722">
    <property type="protein sequence ID" value="KAF0688474.1"/>
    <property type="molecule type" value="Genomic_DNA"/>
</dbReference>
<keyword evidence="3" id="KW-0472">Membrane</keyword>
<evidence type="ECO:0000313" key="5">
    <source>
        <dbReference type="EMBL" id="VFT96612.1"/>
    </source>
</evidence>
<reference evidence="4" key="2">
    <citation type="submission" date="2019-06" db="EMBL/GenBank/DDBJ databases">
        <title>Genomics analysis of Aphanomyces spp. identifies a new class of oomycete effector associated with host adaptation.</title>
        <authorList>
            <person name="Gaulin E."/>
        </authorList>
    </citation>
    <scope>NUCLEOTIDE SEQUENCE</scope>
    <source>
        <strain evidence="4">CBS 578.67</strain>
    </source>
</reference>
<dbReference type="HAMAP" id="MF_01139">
    <property type="entry name" value="ISPT"/>
    <property type="match status" value="1"/>
</dbReference>
<dbReference type="EC" id="2.5.1.-" evidence="3"/>
<keyword evidence="6" id="KW-1185">Reference proteome</keyword>
<evidence type="ECO:0000256" key="1">
    <source>
        <dbReference type="ARBA" id="ARBA00005432"/>
    </source>
</evidence>
<dbReference type="NCBIfam" id="TIGR00055">
    <property type="entry name" value="uppS"/>
    <property type="match status" value="1"/>
</dbReference>
<sequence length="315" mass="35225">MELETLYIPYSHTGPSMYSGLQSSYSSYNSLYNAFEVYWLCVLPLLVLGIPICLIPMELALRFFLTPSLAASPAPSATALNPAWIIPKHMAVVMDGNRRHGRMKYGIPVKGHHEGSQRLVDFLKWCMHAGVDILTVYAFSTENWNREAAEVDALMGIFDSFMKDIIPEALARDIRVCVLVSDGTRLPAHVKDSIRAIEASTAHCTSFTLNICASYGSRNEIVGACQRIATQVAAGTLAVEDISDDVFSRHLLTRGVPDPDVLVRTSGELRLSNFLMFQIAYSELIFLDKMWPALTHDDFVGILDEFNRRKRRFGK</sequence>
<keyword evidence="3" id="KW-1133">Transmembrane helix</keyword>
<dbReference type="Pfam" id="PF01255">
    <property type="entry name" value="Prenyltransf"/>
    <property type="match status" value="1"/>
</dbReference>
<keyword evidence="2 3" id="KW-0808">Transferase</keyword>
<accession>A0A485LDR6</accession>
<evidence type="ECO:0000313" key="6">
    <source>
        <dbReference type="Proteomes" id="UP000332933"/>
    </source>
</evidence>
<dbReference type="Gene3D" id="3.40.1180.10">
    <property type="entry name" value="Decaprenyl diphosphate synthase-like"/>
    <property type="match status" value="1"/>
</dbReference>
<feature type="transmembrane region" description="Helical" evidence="3">
    <location>
        <begin position="37"/>
        <end position="55"/>
    </location>
</feature>
<gene>
    <name evidence="5" type="primary">Aste57867_19914</name>
    <name evidence="4" type="ORF">As57867_019848</name>
    <name evidence="5" type="ORF">ASTE57867_19914</name>
</gene>
<evidence type="ECO:0000256" key="2">
    <source>
        <dbReference type="ARBA" id="ARBA00022679"/>
    </source>
</evidence>
<dbReference type="Proteomes" id="UP000332933">
    <property type="component" value="Unassembled WGS sequence"/>
</dbReference>
<dbReference type="AlphaFoldDB" id="A0A485LDR6"/>
<dbReference type="GO" id="GO:0005783">
    <property type="term" value="C:endoplasmic reticulum"/>
    <property type="evidence" value="ECO:0007669"/>
    <property type="project" value="TreeGrafter"/>
</dbReference>
<dbReference type="GO" id="GO:0045547">
    <property type="term" value="F:ditrans,polycis-polyprenyl diphosphate synthase [(2E,6E)-farnesyl diphosphate specific] activity"/>
    <property type="evidence" value="ECO:0007669"/>
    <property type="project" value="TreeGrafter"/>
</dbReference>
<comment type="similarity">
    <text evidence="1 3">Belongs to the UPP synthase family.</text>
</comment>
<organism evidence="5 6">
    <name type="scientific">Aphanomyces stellatus</name>
    <dbReference type="NCBI Taxonomy" id="120398"/>
    <lineage>
        <taxon>Eukaryota</taxon>
        <taxon>Sar</taxon>
        <taxon>Stramenopiles</taxon>
        <taxon>Oomycota</taxon>
        <taxon>Saprolegniomycetes</taxon>
        <taxon>Saprolegniales</taxon>
        <taxon>Verrucalvaceae</taxon>
        <taxon>Aphanomyces</taxon>
    </lineage>
</organism>
<dbReference type="CDD" id="cd00475">
    <property type="entry name" value="Cis_IPPS"/>
    <property type="match status" value="1"/>
</dbReference>
<dbReference type="InterPro" id="IPR001441">
    <property type="entry name" value="UPP_synth-like"/>
</dbReference>
<dbReference type="EMBL" id="CAADRA010006745">
    <property type="protein sequence ID" value="VFT96612.1"/>
    <property type="molecule type" value="Genomic_DNA"/>
</dbReference>
<dbReference type="PANTHER" id="PTHR10291">
    <property type="entry name" value="DEHYDRODOLICHYL DIPHOSPHATE SYNTHASE FAMILY MEMBER"/>
    <property type="match status" value="1"/>
</dbReference>
<keyword evidence="3" id="KW-0812">Transmembrane</keyword>
<dbReference type="PANTHER" id="PTHR10291:SF43">
    <property type="entry name" value="DEHYDRODOLICHYL DIPHOSPHATE SYNTHASE COMPLEX SUBUNIT DHDDS"/>
    <property type="match status" value="1"/>
</dbReference>
<evidence type="ECO:0000256" key="3">
    <source>
        <dbReference type="RuleBase" id="RU363018"/>
    </source>
</evidence>
<dbReference type="SUPFAM" id="SSF64005">
    <property type="entry name" value="Undecaprenyl diphosphate synthase"/>
    <property type="match status" value="1"/>
</dbReference>
<name>A0A485LDR6_9STRA</name>
<dbReference type="InterPro" id="IPR036424">
    <property type="entry name" value="UPP_synth-like_sf"/>
</dbReference>
<dbReference type="GO" id="GO:0016094">
    <property type="term" value="P:polyprenol biosynthetic process"/>
    <property type="evidence" value="ECO:0007669"/>
    <property type="project" value="TreeGrafter"/>
</dbReference>
<reference evidence="5 6" key="1">
    <citation type="submission" date="2019-03" db="EMBL/GenBank/DDBJ databases">
        <authorList>
            <person name="Gaulin E."/>
            <person name="Dumas B."/>
        </authorList>
    </citation>
    <scope>NUCLEOTIDE SEQUENCE [LARGE SCALE GENOMIC DNA]</scope>
    <source>
        <strain evidence="5">CBS 568.67</strain>
    </source>
</reference>